<reference evidence="3 4" key="1">
    <citation type="submission" date="2024-01" db="EMBL/GenBank/DDBJ databases">
        <title>The genomes of 5 underutilized Papilionoideae crops provide insights into root nodulation and disease resistanc.</title>
        <authorList>
            <person name="Yuan L."/>
        </authorList>
    </citation>
    <scope>NUCLEOTIDE SEQUENCE [LARGE SCALE GENOMIC DNA]</scope>
    <source>
        <strain evidence="3">ZHUSHIDOU_FW_LH</strain>
        <tissue evidence="3">Leaf</tissue>
    </source>
</reference>
<organism evidence="3 4">
    <name type="scientific">Crotalaria pallida</name>
    <name type="common">Smooth rattlebox</name>
    <name type="synonym">Crotalaria striata</name>
    <dbReference type="NCBI Taxonomy" id="3830"/>
    <lineage>
        <taxon>Eukaryota</taxon>
        <taxon>Viridiplantae</taxon>
        <taxon>Streptophyta</taxon>
        <taxon>Embryophyta</taxon>
        <taxon>Tracheophyta</taxon>
        <taxon>Spermatophyta</taxon>
        <taxon>Magnoliopsida</taxon>
        <taxon>eudicotyledons</taxon>
        <taxon>Gunneridae</taxon>
        <taxon>Pentapetalae</taxon>
        <taxon>rosids</taxon>
        <taxon>fabids</taxon>
        <taxon>Fabales</taxon>
        <taxon>Fabaceae</taxon>
        <taxon>Papilionoideae</taxon>
        <taxon>50 kb inversion clade</taxon>
        <taxon>genistoids sensu lato</taxon>
        <taxon>core genistoids</taxon>
        <taxon>Crotalarieae</taxon>
        <taxon>Crotalaria</taxon>
    </lineage>
</organism>
<dbReference type="PANTHER" id="PTHR48222">
    <property type="entry name" value="PROTEINASE INHIBITOR, PROPEPTIDE"/>
    <property type="match status" value="1"/>
</dbReference>
<dbReference type="InterPro" id="IPR037045">
    <property type="entry name" value="S8pro/Inhibitor_I9_sf"/>
</dbReference>
<evidence type="ECO:0000259" key="2">
    <source>
        <dbReference type="Pfam" id="PF05922"/>
    </source>
</evidence>
<accession>A0AAN9EEH6</accession>
<keyword evidence="4" id="KW-1185">Reference proteome</keyword>
<evidence type="ECO:0000313" key="4">
    <source>
        <dbReference type="Proteomes" id="UP001372338"/>
    </source>
</evidence>
<evidence type="ECO:0000313" key="3">
    <source>
        <dbReference type="EMBL" id="KAK7251218.1"/>
    </source>
</evidence>
<dbReference type="Proteomes" id="UP001372338">
    <property type="component" value="Unassembled WGS sequence"/>
</dbReference>
<sequence>MEVFYFIALIYMLSFHIKFAEASELSPATETSNSKVYIIHVRKPEAKMFTQSEELESWYHSFMPSTTMSSDEQPRMIHSYKHVWSGFAARLTQEELRAVEKKNGFISAHPERILRRQTTHSPRFLGLQQPQGLWKESNLQVYKMFA</sequence>
<dbReference type="Pfam" id="PF05922">
    <property type="entry name" value="Inhibitor_I9"/>
    <property type="match status" value="1"/>
</dbReference>
<comment type="caution">
    <text evidence="3">The sequence shown here is derived from an EMBL/GenBank/DDBJ whole genome shotgun (WGS) entry which is preliminary data.</text>
</comment>
<feature type="domain" description="Inhibitor I9" evidence="2">
    <location>
        <begin position="36"/>
        <end position="115"/>
    </location>
</feature>
<feature type="signal peptide" evidence="1">
    <location>
        <begin position="1"/>
        <end position="22"/>
    </location>
</feature>
<dbReference type="InterPro" id="IPR010259">
    <property type="entry name" value="S8pro/Inhibitor_I9"/>
</dbReference>
<keyword evidence="1" id="KW-0732">Signal</keyword>
<dbReference type="AlphaFoldDB" id="A0AAN9EEH6"/>
<name>A0AAN9EEH6_CROPI</name>
<dbReference type="EMBL" id="JAYWIO010000007">
    <property type="protein sequence ID" value="KAK7251218.1"/>
    <property type="molecule type" value="Genomic_DNA"/>
</dbReference>
<gene>
    <name evidence="3" type="ORF">RIF29_34222</name>
</gene>
<evidence type="ECO:0000256" key="1">
    <source>
        <dbReference type="SAM" id="SignalP"/>
    </source>
</evidence>
<proteinExistence type="predicted"/>
<dbReference type="Gene3D" id="3.30.70.80">
    <property type="entry name" value="Peptidase S8 propeptide/proteinase inhibitor I9"/>
    <property type="match status" value="1"/>
</dbReference>
<protein>
    <recommendedName>
        <fullName evidence="2">Inhibitor I9 domain-containing protein</fullName>
    </recommendedName>
</protein>
<feature type="chain" id="PRO_5042880741" description="Inhibitor I9 domain-containing protein" evidence="1">
    <location>
        <begin position="23"/>
        <end position="146"/>
    </location>
</feature>
<dbReference type="PANTHER" id="PTHR48222:SF4">
    <property type="entry name" value="PROTEINASE INHIBITOR, PROPEPTIDE"/>
    <property type="match status" value="1"/>
</dbReference>